<reference evidence="2 3" key="1">
    <citation type="submission" date="2018-05" db="EMBL/GenBank/DDBJ databases">
        <title>Coraliomargarita sinensis sp. nov., isolated from a marine solar saltern.</title>
        <authorList>
            <person name="Zhou L.Y."/>
        </authorList>
    </citation>
    <scope>NUCLEOTIDE SEQUENCE [LARGE SCALE GENOMIC DNA]</scope>
    <source>
        <strain evidence="2 3">WN38</strain>
    </source>
</reference>
<dbReference type="RefSeq" id="WP_110130187.1">
    <property type="nucleotide sequence ID" value="NZ_QHJQ01000002.1"/>
</dbReference>
<dbReference type="OrthoDB" id="5293337at2"/>
<accession>A0A317ZHY9</accession>
<comment type="caution">
    <text evidence="2">The sequence shown here is derived from an EMBL/GenBank/DDBJ whole genome shotgun (WGS) entry which is preliminary data.</text>
</comment>
<proteinExistence type="predicted"/>
<name>A0A317ZHY9_9BACT</name>
<gene>
    <name evidence="2" type="ORF">DDZ13_04290</name>
</gene>
<evidence type="ECO:0000313" key="2">
    <source>
        <dbReference type="EMBL" id="PXA05186.1"/>
    </source>
</evidence>
<dbReference type="InParanoid" id="A0A317ZHY9"/>
<organism evidence="2 3">
    <name type="scientific">Coraliomargarita sinensis</name>
    <dbReference type="NCBI Taxonomy" id="2174842"/>
    <lineage>
        <taxon>Bacteria</taxon>
        <taxon>Pseudomonadati</taxon>
        <taxon>Verrucomicrobiota</taxon>
        <taxon>Opitutia</taxon>
        <taxon>Puniceicoccales</taxon>
        <taxon>Coraliomargaritaceae</taxon>
        <taxon>Coraliomargarita</taxon>
    </lineage>
</organism>
<dbReference type="AlphaFoldDB" id="A0A317ZHY9"/>
<protein>
    <recommendedName>
        <fullName evidence="4">Transcription elongation factor GreAB</fullName>
    </recommendedName>
</protein>
<evidence type="ECO:0000256" key="1">
    <source>
        <dbReference type="SAM" id="MobiDB-lite"/>
    </source>
</evidence>
<dbReference type="Proteomes" id="UP000247099">
    <property type="component" value="Unassembled WGS sequence"/>
</dbReference>
<feature type="region of interest" description="Disordered" evidence="1">
    <location>
        <begin position="25"/>
        <end position="44"/>
    </location>
</feature>
<keyword evidence="3" id="KW-1185">Reference proteome</keyword>
<evidence type="ECO:0000313" key="3">
    <source>
        <dbReference type="Proteomes" id="UP000247099"/>
    </source>
</evidence>
<evidence type="ECO:0008006" key="4">
    <source>
        <dbReference type="Google" id="ProtNLM"/>
    </source>
</evidence>
<sequence length="156" mass="16996">MDKSQFFNRLIETLREECMHAVQASKDAADYATNEESRAESQWDTQGLEASYLAAGQASQARQWAESVQELQSEREDLLKPSQRVGLGALFSCDFGAGPEWFFFAGVAGGHVVPTEQGEVTVITSHSPLAGRLLERKPGDSFTLANGNTGKVLTVE</sequence>
<dbReference type="EMBL" id="QHJQ01000002">
    <property type="protein sequence ID" value="PXA05186.1"/>
    <property type="molecule type" value="Genomic_DNA"/>
</dbReference>